<comment type="caution">
    <text evidence="2">The sequence shown here is derived from an EMBL/GenBank/DDBJ whole genome shotgun (WGS) entry which is preliminary data.</text>
</comment>
<dbReference type="EMBL" id="JABACJ020000003">
    <property type="protein sequence ID" value="MBU3875292.1"/>
    <property type="molecule type" value="Genomic_DNA"/>
</dbReference>
<proteinExistence type="predicted"/>
<evidence type="ECO:0000313" key="2">
    <source>
        <dbReference type="EMBL" id="MBU3875292.1"/>
    </source>
</evidence>
<gene>
    <name evidence="2" type="ORF">HGO97_005605</name>
</gene>
<name>A0ABS6D269_9FIRM</name>
<reference evidence="2 3" key="1">
    <citation type="submission" date="2021-06" db="EMBL/GenBank/DDBJ databases">
        <title>Faecalicatena sp. nov. isolated from porcine feces.</title>
        <authorList>
            <person name="Oh B.S."/>
            <person name="Lee J.H."/>
        </authorList>
    </citation>
    <scope>NUCLEOTIDE SEQUENCE [LARGE SCALE GENOMIC DNA]</scope>
    <source>
        <strain evidence="2 3">AGMB00832</strain>
    </source>
</reference>
<dbReference type="PROSITE" id="PS51257">
    <property type="entry name" value="PROKAR_LIPOPROTEIN"/>
    <property type="match status" value="1"/>
</dbReference>
<evidence type="ECO:0000313" key="3">
    <source>
        <dbReference type="Proteomes" id="UP000723714"/>
    </source>
</evidence>
<organism evidence="2 3">
    <name type="scientific">Faecalicatena faecalis</name>
    <dbReference type="NCBI Taxonomy" id="2726362"/>
    <lineage>
        <taxon>Bacteria</taxon>
        <taxon>Bacillati</taxon>
        <taxon>Bacillota</taxon>
        <taxon>Clostridia</taxon>
        <taxon>Lachnospirales</taxon>
        <taxon>Lachnospiraceae</taxon>
        <taxon>Faecalicatena</taxon>
    </lineage>
</organism>
<accession>A0ABS6D269</accession>
<dbReference type="InterPro" id="IPR024981">
    <property type="entry name" value="DUF3887"/>
</dbReference>
<dbReference type="Proteomes" id="UP000723714">
    <property type="component" value="Unassembled WGS sequence"/>
</dbReference>
<keyword evidence="3" id="KW-1185">Reference proteome</keyword>
<dbReference type="RefSeq" id="WP_168866552.1">
    <property type="nucleotide sequence ID" value="NZ_JABACJ020000003.1"/>
</dbReference>
<evidence type="ECO:0000259" key="1">
    <source>
        <dbReference type="Pfam" id="PF13026"/>
    </source>
</evidence>
<feature type="domain" description="DUF3887" evidence="1">
    <location>
        <begin position="42"/>
        <end position="136"/>
    </location>
</feature>
<dbReference type="Gene3D" id="3.10.450.590">
    <property type="match status" value="1"/>
</dbReference>
<protein>
    <submittedName>
        <fullName evidence="2">DUF3887 domain-containing protein</fullName>
    </submittedName>
</protein>
<sequence length="139" mass="15692">MMIKVGFLAVVILLNMGLLGCQNKETELSDKFDEETVKSEAMKAIELFNERDYEGICEMGTEEFKEILSVEGYQEQCDPFLDKRGAFKEIEKTVVMGSKDKKSGADYAGIVMVGAYEDGKIQFSIGFDEDMKLIQFLIK</sequence>
<dbReference type="Pfam" id="PF13026">
    <property type="entry name" value="DUF3887"/>
    <property type="match status" value="1"/>
</dbReference>